<dbReference type="GO" id="GO:0102970">
    <property type="term" value="F:7-deoxyloganetic acid glucosyltransferase activity"/>
    <property type="evidence" value="ECO:0007669"/>
    <property type="project" value="UniProtKB-EC"/>
</dbReference>
<dbReference type="AlphaFoldDB" id="A0A9R1WDX3"/>
<organism evidence="6 7">
    <name type="scientific">Lactuca sativa</name>
    <name type="common">Garden lettuce</name>
    <dbReference type="NCBI Taxonomy" id="4236"/>
    <lineage>
        <taxon>Eukaryota</taxon>
        <taxon>Viridiplantae</taxon>
        <taxon>Streptophyta</taxon>
        <taxon>Embryophyta</taxon>
        <taxon>Tracheophyta</taxon>
        <taxon>Spermatophyta</taxon>
        <taxon>Magnoliopsida</taxon>
        <taxon>eudicotyledons</taxon>
        <taxon>Gunneridae</taxon>
        <taxon>Pentapetalae</taxon>
        <taxon>asterids</taxon>
        <taxon>campanulids</taxon>
        <taxon>Asterales</taxon>
        <taxon>Asteraceae</taxon>
        <taxon>Cichorioideae</taxon>
        <taxon>Cichorieae</taxon>
        <taxon>Lactucinae</taxon>
        <taxon>Lactuca</taxon>
    </lineage>
</organism>
<protein>
    <recommendedName>
        <fullName evidence="5">7-deoxyloganetic acid glucosyltransferase</fullName>
        <ecNumber evidence="5">2.4.1.323</ecNumber>
    </recommendedName>
</protein>
<keyword evidence="3" id="KW-0808">Transferase</keyword>
<dbReference type="PANTHER" id="PTHR11926:SF1392">
    <property type="entry name" value="GLYCOSYLTRANSFERASE"/>
    <property type="match status" value="1"/>
</dbReference>
<dbReference type="InterPro" id="IPR002213">
    <property type="entry name" value="UDP_glucos_trans"/>
</dbReference>
<sequence>MPFQKEIKTRKCITVREFNNPISTEYELKSIICNPKIHSSICKMDSQSSSPHVLIFPFPVQGHVSCMLKLAELLCLSGLSVTFLNSDIIHRRLLRYTDVISRFSRYPGFRFETISDGLPPDHPRSGNRVVDIFDSIKMVTKPMFREMLLPGGCLNSGKRPPVSSIIADGIMCFTIDVAKEMGIPIYLFRTVSASCFWAFYCIPKLIESGDLPIKGASSIIIEKDDEMDRLLLGVTGMEKYLRLRDLPSFCRANDLSDRAFQVVTTETQETYRANGLILNTFDDLEESALAQIRKHIPNLYSIGPLHANLKSRLEAKLTSPPRSSNSLWEEDRTCMTWLDEQAQKSVIYVSFGSMTMLSRNELIELWYGLVNSRKKFLWVVRPNSVAGDGQNIPAQLLEGTLERGYMVRWAPQEEVLAHPAVGGFLTHSGWNSTLESIVAAVPMICWPYYADQQVNSRLVGEVLKLGFDMKDICDRVVVEKFIKDLMDTKRDELTRPVERMMKMARRSVAKDGTSYKLLCLSGISVTVLNTDHIQRSLIRHTDVLSRFSRYTNFRFETISDGLPDDHPRSGERFLEILEGFRTVTEPVFREMMVSGCFSSKSGFPVTVIIPDGSFSFALDVAEEIEIPLIYFETVSPCALWTYLCLPKLIQAGEVPFNGNDLDMPVKSVPGTETFLRRRDLPSFYRCDDLVNPVIHIIMNEAQHVPRAQGLIINTFEALDAPILVHMRNLCPNIYSIGPLHTLLKSRLQIAHKSNVSNSLWEENRACLSWLDTQPEKSVVYVSIGSMATMTVDQFFEIWHGLVNSGQPFLWVKRPGSVVGEYDDGEVSKHLMDETKERGFMATWVPQEEVLAHSAIGVFLTHSGWNSTMESIVERVPMICWPHNVDQQVNSRFVSEVWKIGIDIKDSCDRVIIEKAVKDVIFQRKNEFISSVKAMAEYSVQSVAEEYLTEIDEEAIEVGCIRKTDAIKNSMEKTIRDVIGSKGHELMIENMFYNYGNYRIEIKKLSGLK</sequence>
<evidence type="ECO:0000256" key="4">
    <source>
        <dbReference type="ARBA" id="ARBA00051827"/>
    </source>
</evidence>
<evidence type="ECO:0000256" key="5">
    <source>
        <dbReference type="ARBA" id="ARBA00066941"/>
    </source>
</evidence>
<dbReference type="FunFam" id="3.40.50.2000:FF:000065">
    <property type="entry name" value="Glycosyltransferase"/>
    <property type="match status" value="1"/>
</dbReference>
<dbReference type="GO" id="GO:0080043">
    <property type="term" value="F:quercetin 3-O-glucosyltransferase activity"/>
    <property type="evidence" value="ECO:0000318"/>
    <property type="project" value="GO_Central"/>
</dbReference>
<dbReference type="SUPFAM" id="SSF53756">
    <property type="entry name" value="UDP-Glycosyltransferase/glycogen phosphorylase"/>
    <property type="match status" value="2"/>
</dbReference>
<keyword evidence="7" id="KW-1185">Reference proteome</keyword>
<keyword evidence="2" id="KW-0328">Glycosyltransferase</keyword>
<dbReference type="Proteomes" id="UP000235145">
    <property type="component" value="Unassembled WGS sequence"/>
</dbReference>
<dbReference type="Gene3D" id="3.40.50.2000">
    <property type="entry name" value="Glycogen Phosphorylase B"/>
    <property type="match status" value="4"/>
</dbReference>
<evidence type="ECO:0000256" key="2">
    <source>
        <dbReference type="ARBA" id="ARBA00022676"/>
    </source>
</evidence>
<accession>A0A9R1WDX3</accession>
<dbReference type="EMBL" id="NBSK02000002">
    <property type="protein sequence ID" value="KAJ0222108.1"/>
    <property type="molecule type" value="Genomic_DNA"/>
</dbReference>
<evidence type="ECO:0000313" key="7">
    <source>
        <dbReference type="Proteomes" id="UP000235145"/>
    </source>
</evidence>
<dbReference type="GO" id="GO:0005737">
    <property type="term" value="C:cytoplasm"/>
    <property type="evidence" value="ECO:0000318"/>
    <property type="project" value="GO_Central"/>
</dbReference>
<dbReference type="Pfam" id="PF00201">
    <property type="entry name" value="UDPGT"/>
    <property type="match status" value="2"/>
</dbReference>
<dbReference type="EC" id="2.4.1.323" evidence="5"/>
<evidence type="ECO:0000256" key="1">
    <source>
        <dbReference type="ARBA" id="ARBA00009995"/>
    </source>
</evidence>
<evidence type="ECO:0000313" key="6">
    <source>
        <dbReference type="EMBL" id="KAJ0222108.1"/>
    </source>
</evidence>
<comment type="caution">
    <text evidence="6">The sequence shown here is derived from an EMBL/GenBank/DDBJ whole genome shotgun (WGS) entry which is preliminary data.</text>
</comment>
<reference evidence="6 7" key="1">
    <citation type="journal article" date="2017" name="Nat. Commun.">
        <title>Genome assembly with in vitro proximity ligation data and whole-genome triplication in lettuce.</title>
        <authorList>
            <person name="Reyes-Chin-Wo S."/>
            <person name="Wang Z."/>
            <person name="Yang X."/>
            <person name="Kozik A."/>
            <person name="Arikit S."/>
            <person name="Song C."/>
            <person name="Xia L."/>
            <person name="Froenicke L."/>
            <person name="Lavelle D.O."/>
            <person name="Truco M.J."/>
            <person name="Xia R."/>
            <person name="Zhu S."/>
            <person name="Xu C."/>
            <person name="Xu H."/>
            <person name="Xu X."/>
            <person name="Cox K."/>
            <person name="Korf I."/>
            <person name="Meyers B.C."/>
            <person name="Michelmore R.W."/>
        </authorList>
    </citation>
    <scope>NUCLEOTIDE SEQUENCE [LARGE SCALE GENOMIC DNA]</scope>
    <source>
        <strain evidence="7">cv. Salinas</strain>
        <tissue evidence="6">Seedlings</tissue>
    </source>
</reference>
<evidence type="ECO:0000256" key="3">
    <source>
        <dbReference type="ARBA" id="ARBA00022679"/>
    </source>
</evidence>
<dbReference type="PANTHER" id="PTHR11926">
    <property type="entry name" value="GLUCOSYL/GLUCURONOSYL TRANSFERASES"/>
    <property type="match status" value="1"/>
</dbReference>
<dbReference type="CDD" id="cd03784">
    <property type="entry name" value="GT1_Gtf-like"/>
    <property type="match status" value="2"/>
</dbReference>
<comment type="catalytic activity">
    <reaction evidence="4">
        <text>7-deoxyloganetate + UDP-alpha-D-glucose = 7-deoxyloganate + UDP + H(+)</text>
        <dbReference type="Rhea" id="RHEA:39895"/>
        <dbReference type="ChEBI" id="CHEBI:15378"/>
        <dbReference type="ChEBI" id="CHEBI:58223"/>
        <dbReference type="ChEBI" id="CHEBI:58885"/>
        <dbReference type="ChEBI" id="CHEBI:76844"/>
        <dbReference type="ChEBI" id="CHEBI:76846"/>
        <dbReference type="EC" id="2.4.1.323"/>
    </reaction>
</comment>
<name>A0A9R1WDX3_LACSA</name>
<dbReference type="GO" id="GO:0080044">
    <property type="term" value="F:quercetin 7-O-glucosyltransferase activity"/>
    <property type="evidence" value="ECO:0000318"/>
    <property type="project" value="GO_Central"/>
</dbReference>
<dbReference type="FunFam" id="3.40.50.2000:FF:000040">
    <property type="entry name" value="UDP-glycosyltransferase 76C1"/>
    <property type="match status" value="2"/>
</dbReference>
<comment type="similarity">
    <text evidence="1">Belongs to the UDP-glycosyltransferase family.</text>
</comment>
<proteinExistence type="inferred from homology"/>
<gene>
    <name evidence="6" type="ORF">LSAT_V11C200094510</name>
</gene>
<dbReference type="PROSITE" id="PS00375">
    <property type="entry name" value="UDPGT"/>
    <property type="match status" value="2"/>
</dbReference>
<dbReference type="InterPro" id="IPR035595">
    <property type="entry name" value="UDP_glycos_trans_CS"/>
</dbReference>